<dbReference type="Proteomes" id="UP001595839">
    <property type="component" value="Unassembled WGS sequence"/>
</dbReference>
<organism evidence="1 2">
    <name type="scientific">Streptomyces vulcanius</name>
    <dbReference type="NCBI Taxonomy" id="1441876"/>
    <lineage>
        <taxon>Bacteria</taxon>
        <taxon>Bacillati</taxon>
        <taxon>Actinomycetota</taxon>
        <taxon>Actinomycetes</taxon>
        <taxon>Kitasatosporales</taxon>
        <taxon>Streptomycetaceae</taxon>
        <taxon>Streptomyces</taxon>
    </lineage>
</organism>
<comment type="caution">
    <text evidence="1">The sequence shown here is derived from an EMBL/GenBank/DDBJ whole genome shotgun (WGS) entry which is preliminary data.</text>
</comment>
<evidence type="ECO:0008006" key="3">
    <source>
        <dbReference type="Google" id="ProtNLM"/>
    </source>
</evidence>
<evidence type="ECO:0000313" key="1">
    <source>
        <dbReference type="EMBL" id="MFC4505116.1"/>
    </source>
</evidence>
<dbReference type="RefSeq" id="WP_381169066.1">
    <property type="nucleotide sequence ID" value="NZ_JBHSFK010000031.1"/>
</dbReference>
<keyword evidence="2" id="KW-1185">Reference proteome</keyword>
<reference evidence="2" key="1">
    <citation type="journal article" date="2019" name="Int. J. Syst. Evol. Microbiol.">
        <title>The Global Catalogue of Microorganisms (GCM) 10K type strain sequencing project: providing services to taxonomists for standard genome sequencing and annotation.</title>
        <authorList>
            <consortium name="The Broad Institute Genomics Platform"/>
            <consortium name="The Broad Institute Genome Sequencing Center for Infectious Disease"/>
            <person name="Wu L."/>
            <person name="Ma J."/>
        </authorList>
    </citation>
    <scope>NUCLEOTIDE SEQUENCE [LARGE SCALE GENOMIC DNA]</scope>
    <source>
        <strain evidence="2">CGMCC 4.7177</strain>
    </source>
</reference>
<name>A0ABV9B3I0_9ACTN</name>
<protein>
    <recommendedName>
        <fullName evidence="3">Transposase</fullName>
    </recommendedName>
</protein>
<gene>
    <name evidence="1" type="ORF">ACFPIH_37465</name>
</gene>
<evidence type="ECO:0000313" key="2">
    <source>
        <dbReference type="Proteomes" id="UP001595839"/>
    </source>
</evidence>
<proteinExistence type="predicted"/>
<dbReference type="EMBL" id="JBHSFK010000031">
    <property type="protein sequence ID" value="MFC4505116.1"/>
    <property type="molecule type" value="Genomic_DNA"/>
</dbReference>
<sequence>MRIHLRRQENGKRQTRGTVYAVTSLDTHPASPADLGGYVRGHWGIETRTYADIYQESISGKPGAAEK</sequence>
<accession>A0ABV9B3I0</accession>